<dbReference type="EMBL" id="WNKQ01000015">
    <property type="protein sequence ID" value="KAF5846868.1"/>
    <property type="molecule type" value="Genomic_DNA"/>
</dbReference>
<reference evidence="2" key="1">
    <citation type="submission" date="2019-11" db="EMBL/GenBank/DDBJ databases">
        <title>Bipolaris sorokiniana Genome sequencing.</title>
        <authorList>
            <person name="Wang H."/>
        </authorList>
    </citation>
    <scope>NUCLEOTIDE SEQUENCE</scope>
</reference>
<evidence type="ECO:0000313" key="2">
    <source>
        <dbReference type="EMBL" id="KAF5846868.1"/>
    </source>
</evidence>
<evidence type="ECO:0000259" key="1">
    <source>
        <dbReference type="Pfam" id="PF21762"/>
    </source>
</evidence>
<sequence>MPPIELRITKNVLHILHEILRLECSSSRSLRLSDVVLIAIDFEGINTIKRGFAQKNDCQVGLAILDTKEINKVSPAKLISTYNFATGSPSYLRKASEKFIFGETITIHPSDIVDRIQSFIPPARNIVFVGHGIIRDLGVLRALDFQTPAVLDTFQVAYKVFGFWAGSLSDLLLLLECSFNRFHCAGKDANFTQQRDQAGGDRDTLAILQQIPTCPIPRWVDLEVRAMEKREKRRERSRKYQSKTWSKEKQEKIRAARKLKKEDITNILF</sequence>
<feature type="domain" description="Gfd2/YDR514C-like C-terminal" evidence="1">
    <location>
        <begin position="37"/>
        <end position="193"/>
    </location>
</feature>
<proteinExistence type="predicted"/>
<dbReference type="InterPro" id="IPR040151">
    <property type="entry name" value="Gfd2/YDR514C-like"/>
</dbReference>
<dbReference type="InterPro" id="IPR048519">
    <property type="entry name" value="Gfd2/YDR514C-like_C"/>
</dbReference>
<accession>A0A8H5ZFD5</accession>
<protein>
    <recommendedName>
        <fullName evidence="1">Gfd2/YDR514C-like C-terminal domain-containing protein</fullName>
    </recommendedName>
</protein>
<organism evidence="2 3">
    <name type="scientific">Cochliobolus sativus</name>
    <name type="common">Common root rot and spot blotch fungus</name>
    <name type="synonym">Bipolaris sorokiniana</name>
    <dbReference type="NCBI Taxonomy" id="45130"/>
    <lineage>
        <taxon>Eukaryota</taxon>
        <taxon>Fungi</taxon>
        <taxon>Dikarya</taxon>
        <taxon>Ascomycota</taxon>
        <taxon>Pezizomycotina</taxon>
        <taxon>Dothideomycetes</taxon>
        <taxon>Pleosporomycetidae</taxon>
        <taxon>Pleosporales</taxon>
        <taxon>Pleosporineae</taxon>
        <taxon>Pleosporaceae</taxon>
        <taxon>Bipolaris</taxon>
    </lineage>
</organism>
<comment type="caution">
    <text evidence="2">The sequence shown here is derived from an EMBL/GenBank/DDBJ whole genome shotgun (WGS) entry which is preliminary data.</text>
</comment>
<name>A0A8H5ZFD5_COCSA</name>
<evidence type="ECO:0000313" key="3">
    <source>
        <dbReference type="Proteomes" id="UP000624244"/>
    </source>
</evidence>
<dbReference type="GO" id="GO:0005634">
    <property type="term" value="C:nucleus"/>
    <property type="evidence" value="ECO:0007669"/>
    <property type="project" value="TreeGrafter"/>
</dbReference>
<dbReference type="Proteomes" id="UP000624244">
    <property type="component" value="Unassembled WGS sequence"/>
</dbReference>
<dbReference type="InterPro" id="IPR012337">
    <property type="entry name" value="RNaseH-like_sf"/>
</dbReference>
<dbReference type="AlphaFoldDB" id="A0A8H5ZFD5"/>
<gene>
    <name evidence="2" type="ORF">GGP41_004902</name>
</gene>
<dbReference type="PANTHER" id="PTHR28083">
    <property type="entry name" value="GOOD FOR FULL DBP5 ACTIVITY PROTEIN 2"/>
    <property type="match status" value="1"/>
</dbReference>
<dbReference type="SUPFAM" id="SSF53098">
    <property type="entry name" value="Ribonuclease H-like"/>
    <property type="match status" value="1"/>
</dbReference>
<dbReference type="Pfam" id="PF21762">
    <property type="entry name" value="DEDDh_C"/>
    <property type="match status" value="1"/>
</dbReference>
<dbReference type="PANTHER" id="PTHR28083:SF1">
    <property type="entry name" value="GOOD FOR FULL DBP5 ACTIVITY PROTEIN 2"/>
    <property type="match status" value="1"/>
</dbReference>